<dbReference type="InterPro" id="IPR051156">
    <property type="entry name" value="Mito/Outer_Membr_Metalloprot"/>
</dbReference>
<keyword evidence="5" id="KW-0862">Zinc</keyword>
<keyword evidence="7" id="KW-0732">Signal</keyword>
<gene>
    <name evidence="9" type="ORF">U6A24_12765</name>
</gene>
<comment type="cofactor">
    <cofactor evidence="1">
        <name>Zn(2+)</name>
        <dbReference type="ChEBI" id="CHEBI:29105"/>
    </cofactor>
</comment>
<evidence type="ECO:0000256" key="4">
    <source>
        <dbReference type="ARBA" id="ARBA00022801"/>
    </source>
</evidence>
<organism evidence="9 10">
    <name type="scientific">Aquimarina gracilis</name>
    <dbReference type="NCBI Taxonomy" id="874422"/>
    <lineage>
        <taxon>Bacteria</taxon>
        <taxon>Pseudomonadati</taxon>
        <taxon>Bacteroidota</taxon>
        <taxon>Flavobacteriia</taxon>
        <taxon>Flavobacteriales</taxon>
        <taxon>Flavobacteriaceae</taxon>
        <taxon>Aquimarina</taxon>
    </lineage>
</organism>
<dbReference type="CDD" id="cd07324">
    <property type="entry name" value="M48C_Oma1-like"/>
    <property type="match status" value="1"/>
</dbReference>
<evidence type="ECO:0000256" key="2">
    <source>
        <dbReference type="ARBA" id="ARBA00022670"/>
    </source>
</evidence>
<dbReference type="EMBL" id="JAYKLX010000005">
    <property type="protein sequence ID" value="MEB3346342.1"/>
    <property type="molecule type" value="Genomic_DNA"/>
</dbReference>
<accession>A0ABU5ZWX5</accession>
<dbReference type="Proteomes" id="UP001327027">
    <property type="component" value="Unassembled WGS sequence"/>
</dbReference>
<keyword evidence="2" id="KW-0645">Protease</keyword>
<dbReference type="RefSeq" id="WP_324180366.1">
    <property type="nucleotide sequence ID" value="NZ_BAABAW010000024.1"/>
</dbReference>
<evidence type="ECO:0000256" key="3">
    <source>
        <dbReference type="ARBA" id="ARBA00022723"/>
    </source>
</evidence>
<evidence type="ECO:0000256" key="7">
    <source>
        <dbReference type="SAM" id="SignalP"/>
    </source>
</evidence>
<dbReference type="PANTHER" id="PTHR22726:SF1">
    <property type="entry name" value="METALLOENDOPEPTIDASE OMA1, MITOCHONDRIAL"/>
    <property type="match status" value="1"/>
</dbReference>
<dbReference type="Pfam" id="PF01435">
    <property type="entry name" value="Peptidase_M48"/>
    <property type="match status" value="1"/>
</dbReference>
<sequence length="449" mass="52102">MKKIYVTIIIVWLSFVQTQAQENPSNNYIPENIAALKVYLHNVNKARIDAIEGKFSSKIKKAFKKRDEKMVEAIEDSAYFFSKELDDHLSSVLKKIYVANPQINAEDFYFFVRNSMVPNAGSYGDGTFEVNLGLFTNFESEDELAFVLCHEIAHQLLQHSLKRVTKRVIDLNSKETRKKVREIKSRRYGQTKAGLSLLDELNIDMLDHSRDAEVEADSLGYLLFSKTGYKKSASMSSLLKLKKVDDMVYNYEVKLDSIFNFEGYSFKPHWLEEEISLFDIKEEINDFQLSSDTLKTHPELQFRVDRIKNNFKPDVASGALTTSLSDIHEITVPQSVQFTIDLKFLDLSIYQLVHKFNNKIIDADYYYTTMAKVLERVYIAKRDHKLGKHVPHKNSFSDEKVLNQIRLFLHNLELTEIKEIGLAFCGTNQSKITNHKKFESIYQFFKNLN</sequence>
<proteinExistence type="predicted"/>
<dbReference type="Gene3D" id="3.30.2010.10">
    <property type="entry name" value="Metalloproteases ('zincins'), catalytic domain"/>
    <property type="match status" value="1"/>
</dbReference>
<name>A0ABU5ZWX5_9FLAO</name>
<evidence type="ECO:0000256" key="5">
    <source>
        <dbReference type="ARBA" id="ARBA00022833"/>
    </source>
</evidence>
<keyword evidence="10" id="KW-1185">Reference proteome</keyword>
<keyword evidence="4 9" id="KW-0378">Hydrolase</keyword>
<protein>
    <submittedName>
        <fullName evidence="9">M48 family metalloprotease</fullName>
        <ecNumber evidence="9">3.4.24.-</ecNumber>
    </submittedName>
</protein>
<evidence type="ECO:0000256" key="6">
    <source>
        <dbReference type="ARBA" id="ARBA00023049"/>
    </source>
</evidence>
<dbReference type="GO" id="GO:0008237">
    <property type="term" value="F:metallopeptidase activity"/>
    <property type="evidence" value="ECO:0007669"/>
    <property type="project" value="UniProtKB-KW"/>
</dbReference>
<evidence type="ECO:0000256" key="1">
    <source>
        <dbReference type="ARBA" id="ARBA00001947"/>
    </source>
</evidence>
<comment type="caution">
    <text evidence="9">The sequence shown here is derived from an EMBL/GenBank/DDBJ whole genome shotgun (WGS) entry which is preliminary data.</text>
</comment>
<evidence type="ECO:0000313" key="9">
    <source>
        <dbReference type="EMBL" id="MEB3346342.1"/>
    </source>
</evidence>
<evidence type="ECO:0000259" key="8">
    <source>
        <dbReference type="Pfam" id="PF01435"/>
    </source>
</evidence>
<evidence type="ECO:0000313" key="10">
    <source>
        <dbReference type="Proteomes" id="UP001327027"/>
    </source>
</evidence>
<dbReference type="InterPro" id="IPR001915">
    <property type="entry name" value="Peptidase_M48"/>
</dbReference>
<feature type="domain" description="Peptidase M48" evidence="8">
    <location>
        <begin position="89"/>
        <end position="309"/>
    </location>
</feature>
<keyword evidence="3" id="KW-0479">Metal-binding</keyword>
<keyword evidence="6 9" id="KW-0482">Metalloprotease</keyword>
<feature type="signal peptide" evidence="7">
    <location>
        <begin position="1"/>
        <end position="20"/>
    </location>
</feature>
<dbReference type="PANTHER" id="PTHR22726">
    <property type="entry name" value="METALLOENDOPEPTIDASE OMA1"/>
    <property type="match status" value="1"/>
</dbReference>
<dbReference type="EC" id="3.4.24.-" evidence="9"/>
<feature type="chain" id="PRO_5047534708" evidence="7">
    <location>
        <begin position="21"/>
        <end position="449"/>
    </location>
</feature>
<reference evidence="9 10" key="1">
    <citation type="journal article" date="2013" name="Int. J. Syst. Evol. Microbiol.">
        <title>Aquimarina gracilis sp. nov., isolated from the gut microflora of a mussel, Mytilus coruscus, and emended description of Aquimarina spongiae.</title>
        <authorList>
            <person name="Park S.C."/>
            <person name="Choe H.N."/>
            <person name="Baik K.S."/>
            <person name="Seong C.N."/>
        </authorList>
    </citation>
    <scope>NUCLEOTIDE SEQUENCE [LARGE SCALE GENOMIC DNA]</scope>
    <source>
        <strain evidence="9 10">PSC32</strain>
    </source>
</reference>